<dbReference type="PATRIC" id="fig|1423755.3.peg.762"/>
<dbReference type="Proteomes" id="UP000051054">
    <property type="component" value="Unassembled WGS sequence"/>
</dbReference>
<gene>
    <name evidence="1" type="ORF">FC40_GL000709</name>
</gene>
<proteinExistence type="predicted"/>
<protein>
    <submittedName>
        <fullName evidence="1">Uncharacterized protein</fullName>
    </submittedName>
</protein>
<dbReference type="RefSeq" id="WP_025022504.1">
    <property type="nucleotide sequence ID" value="NZ_BAML01000014.1"/>
</dbReference>
<dbReference type="STRING" id="1423755.FC40_GL000709"/>
<reference evidence="1 2" key="1">
    <citation type="journal article" date="2015" name="Genome Announc.">
        <title>Expanding the biotechnology potential of lactobacilli through comparative genomics of 213 strains and associated genera.</title>
        <authorList>
            <person name="Sun Z."/>
            <person name="Harris H.M."/>
            <person name="McCann A."/>
            <person name="Guo C."/>
            <person name="Argimon S."/>
            <person name="Zhang W."/>
            <person name="Yang X."/>
            <person name="Jeffery I.B."/>
            <person name="Cooney J.C."/>
            <person name="Kagawa T.F."/>
            <person name="Liu W."/>
            <person name="Song Y."/>
            <person name="Salvetti E."/>
            <person name="Wrobel A."/>
            <person name="Rasinkangas P."/>
            <person name="Parkhill J."/>
            <person name="Rea M.C."/>
            <person name="O'Sullivan O."/>
            <person name="Ritari J."/>
            <person name="Douillard F.P."/>
            <person name="Paul Ross R."/>
            <person name="Yang R."/>
            <person name="Briner A.E."/>
            <person name="Felis G.E."/>
            <person name="de Vos W.M."/>
            <person name="Barrangou R."/>
            <person name="Klaenhammer T.R."/>
            <person name="Caufield P.W."/>
            <person name="Cui Y."/>
            <person name="Zhang H."/>
            <person name="O'Toole P.W."/>
        </authorList>
    </citation>
    <scope>NUCLEOTIDE SEQUENCE [LARGE SCALE GENOMIC DNA]</scope>
    <source>
        <strain evidence="1 2">DSM 18933</strain>
    </source>
</reference>
<dbReference type="SUPFAM" id="SSF46955">
    <property type="entry name" value="Putative DNA-binding domain"/>
    <property type="match status" value="1"/>
</dbReference>
<dbReference type="EMBL" id="AZGD01000090">
    <property type="protein sequence ID" value="KRM18920.1"/>
    <property type="molecule type" value="Genomic_DNA"/>
</dbReference>
<organism evidence="1 2">
    <name type="scientific">Ligilactobacillus hayakitensis DSM 18933 = JCM 14209</name>
    <dbReference type="NCBI Taxonomy" id="1423755"/>
    <lineage>
        <taxon>Bacteria</taxon>
        <taxon>Bacillati</taxon>
        <taxon>Bacillota</taxon>
        <taxon>Bacilli</taxon>
        <taxon>Lactobacillales</taxon>
        <taxon>Lactobacillaceae</taxon>
        <taxon>Ligilactobacillus</taxon>
    </lineage>
</organism>
<evidence type="ECO:0000313" key="2">
    <source>
        <dbReference type="Proteomes" id="UP000051054"/>
    </source>
</evidence>
<dbReference type="OrthoDB" id="2317859at2"/>
<sequence length="101" mass="11597">MDIPVIQVHLTDEQYKQVKDELTKSLKIEAIQEIVKNELEADKLKAPYLNKTDFAKWCGYSVNTINLFIKQGLPVAKVGTVKAIGKESFLKFMQEREQVKL</sequence>
<keyword evidence="2" id="KW-1185">Reference proteome</keyword>
<dbReference type="AlphaFoldDB" id="A0A0R1WLZ3"/>
<evidence type="ECO:0000313" key="1">
    <source>
        <dbReference type="EMBL" id="KRM18920.1"/>
    </source>
</evidence>
<name>A0A0R1WLZ3_9LACO</name>
<dbReference type="InterPro" id="IPR009061">
    <property type="entry name" value="DNA-bd_dom_put_sf"/>
</dbReference>
<comment type="caution">
    <text evidence="1">The sequence shown here is derived from an EMBL/GenBank/DDBJ whole genome shotgun (WGS) entry which is preliminary data.</text>
</comment>
<dbReference type="Gene3D" id="1.10.10.10">
    <property type="entry name" value="Winged helix-like DNA-binding domain superfamily/Winged helix DNA-binding domain"/>
    <property type="match status" value="1"/>
</dbReference>
<dbReference type="InterPro" id="IPR036388">
    <property type="entry name" value="WH-like_DNA-bd_sf"/>
</dbReference>
<accession>A0A0R1WLZ3</accession>